<organism evidence="1 2">
    <name type="scientific">Characodon lateralis</name>
    <dbReference type="NCBI Taxonomy" id="208331"/>
    <lineage>
        <taxon>Eukaryota</taxon>
        <taxon>Metazoa</taxon>
        <taxon>Chordata</taxon>
        <taxon>Craniata</taxon>
        <taxon>Vertebrata</taxon>
        <taxon>Euteleostomi</taxon>
        <taxon>Actinopterygii</taxon>
        <taxon>Neopterygii</taxon>
        <taxon>Teleostei</taxon>
        <taxon>Neoteleostei</taxon>
        <taxon>Acanthomorphata</taxon>
        <taxon>Ovalentaria</taxon>
        <taxon>Atherinomorphae</taxon>
        <taxon>Cyprinodontiformes</taxon>
        <taxon>Goodeidae</taxon>
        <taxon>Characodon</taxon>
    </lineage>
</organism>
<sequence length="88" mass="9642">MSSRWRKKLWKRRFQNQENLVSIPGTEAAFGPQPADPRTASSCLLLGPAMDGEQSLNYTSKDTGKTLNPRMHSITLLSGVPAGIPMIS</sequence>
<comment type="caution">
    <text evidence="1">The sequence shown here is derived from an EMBL/GenBank/DDBJ whole genome shotgun (WGS) entry which is preliminary data.</text>
</comment>
<accession>A0ABU7E3Z3</accession>
<dbReference type="EMBL" id="JAHUTJ010042271">
    <property type="protein sequence ID" value="MED6280933.1"/>
    <property type="molecule type" value="Genomic_DNA"/>
</dbReference>
<evidence type="ECO:0000313" key="2">
    <source>
        <dbReference type="Proteomes" id="UP001352852"/>
    </source>
</evidence>
<gene>
    <name evidence="1" type="ORF">CHARACLAT_016101</name>
</gene>
<evidence type="ECO:0000313" key="1">
    <source>
        <dbReference type="EMBL" id="MED6280933.1"/>
    </source>
</evidence>
<keyword evidence="2" id="KW-1185">Reference proteome</keyword>
<reference evidence="1 2" key="1">
    <citation type="submission" date="2021-06" db="EMBL/GenBank/DDBJ databases">
        <authorList>
            <person name="Palmer J.M."/>
        </authorList>
    </citation>
    <scope>NUCLEOTIDE SEQUENCE [LARGE SCALE GENOMIC DNA]</scope>
    <source>
        <strain evidence="1 2">CL_MEX2019</strain>
        <tissue evidence="1">Muscle</tissue>
    </source>
</reference>
<dbReference type="Proteomes" id="UP001352852">
    <property type="component" value="Unassembled WGS sequence"/>
</dbReference>
<protein>
    <submittedName>
        <fullName evidence="1">Uncharacterized protein</fullName>
    </submittedName>
</protein>
<proteinExistence type="predicted"/>
<name>A0ABU7E3Z3_9TELE</name>